<protein>
    <recommendedName>
        <fullName evidence="7">Type II secretion system protein GspF domain-containing protein</fullName>
    </recommendedName>
</protein>
<evidence type="ECO:0000256" key="6">
    <source>
        <dbReference type="SAM" id="Phobius"/>
    </source>
</evidence>
<dbReference type="PANTHER" id="PTHR35007:SF1">
    <property type="entry name" value="PILUS ASSEMBLY PROTEIN"/>
    <property type="match status" value="1"/>
</dbReference>
<reference evidence="8" key="1">
    <citation type="journal article" date="2014" name="Int. J. Syst. Evol. Microbiol.">
        <title>Complete genome sequence of Corynebacterium casei LMG S-19264T (=DSM 44701T), isolated from a smear-ripened cheese.</title>
        <authorList>
            <consortium name="US DOE Joint Genome Institute (JGI-PGF)"/>
            <person name="Walter F."/>
            <person name="Albersmeier A."/>
            <person name="Kalinowski J."/>
            <person name="Ruckert C."/>
        </authorList>
    </citation>
    <scope>NUCLEOTIDE SEQUENCE</scope>
    <source>
        <strain evidence="8">JCM 19831</strain>
    </source>
</reference>
<gene>
    <name evidence="8" type="ORF">GCM10007977_061820</name>
</gene>
<feature type="domain" description="Type II secretion system protein GspF" evidence="7">
    <location>
        <begin position="154"/>
        <end position="282"/>
    </location>
</feature>
<dbReference type="Proteomes" id="UP000642070">
    <property type="component" value="Unassembled WGS sequence"/>
</dbReference>
<organism evidence="8 9">
    <name type="scientific">Dactylosporangium sucinum</name>
    <dbReference type="NCBI Taxonomy" id="1424081"/>
    <lineage>
        <taxon>Bacteria</taxon>
        <taxon>Bacillati</taxon>
        <taxon>Actinomycetota</taxon>
        <taxon>Actinomycetes</taxon>
        <taxon>Micromonosporales</taxon>
        <taxon>Micromonosporaceae</taxon>
        <taxon>Dactylosporangium</taxon>
    </lineage>
</organism>
<sequence length="294" mass="31242">MTVTWVGIAAVIGAGFGLALFLVAHELRPAGPPLGPAFVRLQAADDRPAHVRQSRVIGRLTAKLLRVVPVKDLQLLGRRPEEFLTSLVVSGLIGLALPSVLLGLLGLTGRTFGAGVPVVAAIGCAALFVLVVYRDVARKAAGARRACRRAVCTFIDLVALQRAAGRGTEESLTRAASKGTGWVFARIRQTLLRAELEVTAPWDGLRRLGADVGVPELGDLSDIMQAAGVTGAQVYRTLRARATSLRAQIRTDELTRAELRTSQLEIPGALLLIVLMLLALYPFAARLLDAPAVN</sequence>
<feature type="transmembrane region" description="Helical" evidence="6">
    <location>
        <begin position="266"/>
        <end position="284"/>
    </location>
</feature>
<evidence type="ECO:0000256" key="3">
    <source>
        <dbReference type="ARBA" id="ARBA00022692"/>
    </source>
</evidence>
<dbReference type="Pfam" id="PF00482">
    <property type="entry name" value="T2SSF"/>
    <property type="match status" value="1"/>
</dbReference>
<evidence type="ECO:0000313" key="8">
    <source>
        <dbReference type="EMBL" id="GGM51740.1"/>
    </source>
</evidence>
<dbReference type="RefSeq" id="WP_190253494.1">
    <property type="nucleotide sequence ID" value="NZ_JBHMED010000012.1"/>
</dbReference>
<comment type="subcellular location">
    <subcellularLocation>
        <location evidence="1">Cell membrane</location>
        <topology evidence="1">Multi-pass membrane protein</topology>
    </subcellularLocation>
</comment>
<evidence type="ECO:0000313" key="9">
    <source>
        <dbReference type="Proteomes" id="UP000642070"/>
    </source>
</evidence>
<feature type="transmembrane region" description="Helical" evidence="6">
    <location>
        <begin position="112"/>
        <end position="133"/>
    </location>
</feature>
<keyword evidence="4 6" id="KW-1133">Transmembrane helix</keyword>
<keyword evidence="5 6" id="KW-0472">Membrane</keyword>
<feature type="transmembrane region" description="Helical" evidence="6">
    <location>
        <begin position="6"/>
        <end position="24"/>
    </location>
</feature>
<reference evidence="8" key="2">
    <citation type="submission" date="2020-09" db="EMBL/GenBank/DDBJ databases">
        <authorList>
            <person name="Sun Q."/>
            <person name="Ohkuma M."/>
        </authorList>
    </citation>
    <scope>NUCLEOTIDE SEQUENCE</scope>
    <source>
        <strain evidence="8">JCM 19831</strain>
    </source>
</reference>
<dbReference type="AlphaFoldDB" id="A0A917U202"/>
<evidence type="ECO:0000256" key="1">
    <source>
        <dbReference type="ARBA" id="ARBA00004651"/>
    </source>
</evidence>
<evidence type="ECO:0000256" key="5">
    <source>
        <dbReference type="ARBA" id="ARBA00023136"/>
    </source>
</evidence>
<keyword evidence="3 6" id="KW-0812">Transmembrane</keyword>
<feature type="transmembrane region" description="Helical" evidence="6">
    <location>
        <begin position="83"/>
        <end position="106"/>
    </location>
</feature>
<evidence type="ECO:0000256" key="4">
    <source>
        <dbReference type="ARBA" id="ARBA00022989"/>
    </source>
</evidence>
<keyword evidence="9" id="KW-1185">Reference proteome</keyword>
<accession>A0A917U202</accession>
<keyword evidence="2" id="KW-1003">Cell membrane</keyword>
<dbReference type="InterPro" id="IPR018076">
    <property type="entry name" value="T2SS_GspF_dom"/>
</dbReference>
<evidence type="ECO:0000259" key="7">
    <source>
        <dbReference type="Pfam" id="PF00482"/>
    </source>
</evidence>
<dbReference type="PANTHER" id="PTHR35007">
    <property type="entry name" value="INTEGRAL MEMBRANE PROTEIN-RELATED"/>
    <property type="match status" value="1"/>
</dbReference>
<evidence type="ECO:0000256" key="2">
    <source>
        <dbReference type="ARBA" id="ARBA00022475"/>
    </source>
</evidence>
<name>A0A917U202_9ACTN</name>
<dbReference type="EMBL" id="BMPI01000034">
    <property type="protein sequence ID" value="GGM51740.1"/>
    <property type="molecule type" value="Genomic_DNA"/>
</dbReference>
<comment type="caution">
    <text evidence="8">The sequence shown here is derived from an EMBL/GenBank/DDBJ whole genome shotgun (WGS) entry which is preliminary data.</text>
</comment>
<dbReference type="GO" id="GO:0005886">
    <property type="term" value="C:plasma membrane"/>
    <property type="evidence" value="ECO:0007669"/>
    <property type="project" value="UniProtKB-SubCell"/>
</dbReference>
<proteinExistence type="predicted"/>